<keyword evidence="3" id="KW-0521">NADP</keyword>
<comment type="subcellular location">
    <subcellularLocation>
        <location evidence="1">Cytoplasm</location>
    </subcellularLocation>
</comment>
<evidence type="ECO:0000256" key="1">
    <source>
        <dbReference type="ARBA" id="ARBA00004496"/>
    </source>
</evidence>
<sequence length="247" mass="26227">MSHPIRVILTGHTRGLGASLAALLLAQGAEVLAISRKRNDELAARHPGELHEVELDLADLPKLTEWLSGETLSRFVSGATRVLLVNNAGMLAPVGSLVDQEPAAVARAVSVNVAAPLMLASAVAQASGQATDTRIVHISSGAARNAYPGWSIYCATKAALDHHARAVALDGNRALRICSVAPGVVDTDMQAEIRGVDLERFPMRERFDALKRDGQLATPEASARKVVDYLLSDAFGETPTTDVRDLK</sequence>
<evidence type="ECO:0000313" key="5">
    <source>
        <dbReference type="EMBL" id="SAK66185.1"/>
    </source>
</evidence>
<evidence type="ECO:0000313" key="6">
    <source>
        <dbReference type="Proteomes" id="UP000054596"/>
    </source>
</evidence>
<dbReference type="EMBL" id="FCOJ02000025">
    <property type="protein sequence ID" value="SAK66185.1"/>
    <property type="molecule type" value="Genomic_DNA"/>
</dbReference>
<dbReference type="Pfam" id="PF00106">
    <property type="entry name" value="adh_short"/>
    <property type="match status" value="1"/>
</dbReference>
<name>A0A158B7W7_9BURK</name>
<dbReference type="STRING" id="1777143.AWB82_03690"/>
<dbReference type="InterPro" id="IPR036291">
    <property type="entry name" value="NAD(P)-bd_dom_sf"/>
</dbReference>
<protein>
    <submittedName>
        <fullName evidence="5">Short chain dehydrogenase</fullName>
    </submittedName>
</protein>
<keyword evidence="6" id="KW-1185">Reference proteome</keyword>
<proteinExistence type="predicted"/>
<dbReference type="InterPro" id="IPR002347">
    <property type="entry name" value="SDR_fam"/>
</dbReference>
<evidence type="ECO:0000256" key="2">
    <source>
        <dbReference type="ARBA" id="ARBA00022490"/>
    </source>
</evidence>
<dbReference type="GO" id="GO:0004757">
    <property type="term" value="F:sepiapterin reductase (NADP+) activity"/>
    <property type="evidence" value="ECO:0007669"/>
    <property type="project" value="TreeGrafter"/>
</dbReference>
<evidence type="ECO:0000256" key="4">
    <source>
        <dbReference type="ARBA" id="ARBA00023002"/>
    </source>
</evidence>
<accession>A0A158B7W7</accession>
<dbReference type="PANTHER" id="PTHR44085">
    <property type="entry name" value="SEPIAPTERIN REDUCTASE"/>
    <property type="match status" value="1"/>
</dbReference>
<organism evidence="5 6">
    <name type="scientific">Caballeronia glebae</name>
    <dbReference type="NCBI Taxonomy" id="1777143"/>
    <lineage>
        <taxon>Bacteria</taxon>
        <taxon>Pseudomonadati</taxon>
        <taxon>Pseudomonadota</taxon>
        <taxon>Betaproteobacteria</taxon>
        <taxon>Burkholderiales</taxon>
        <taxon>Burkholderiaceae</taxon>
        <taxon>Caballeronia</taxon>
    </lineage>
</organism>
<dbReference type="SUPFAM" id="SSF51735">
    <property type="entry name" value="NAD(P)-binding Rossmann-fold domains"/>
    <property type="match status" value="1"/>
</dbReference>
<gene>
    <name evidence="5" type="ORF">AWB82_03690</name>
</gene>
<dbReference type="GO" id="GO:0006729">
    <property type="term" value="P:tetrahydrobiopterin biosynthetic process"/>
    <property type="evidence" value="ECO:0007669"/>
    <property type="project" value="TreeGrafter"/>
</dbReference>
<dbReference type="InterPro" id="IPR051721">
    <property type="entry name" value="Biopterin_syn/organic_redct"/>
</dbReference>
<dbReference type="Proteomes" id="UP000054596">
    <property type="component" value="Unassembled WGS sequence"/>
</dbReference>
<dbReference type="AlphaFoldDB" id="A0A158B7W7"/>
<dbReference type="Gene3D" id="3.40.50.720">
    <property type="entry name" value="NAD(P)-binding Rossmann-like Domain"/>
    <property type="match status" value="1"/>
</dbReference>
<comment type="caution">
    <text evidence="5">The sequence shown here is derived from an EMBL/GenBank/DDBJ whole genome shotgun (WGS) entry which is preliminary data.</text>
</comment>
<evidence type="ECO:0000256" key="3">
    <source>
        <dbReference type="ARBA" id="ARBA00022857"/>
    </source>
</evidence>
<dbReference type="PANTHER" id="PTHR44085:SF2">
    <property type="entry name" value="SEPIAPTERIN REDUCTASE"/>
    <property type="match status" value="1"/>
</dbReference>
<dbReference type="NCBIfam" id="NF005436">
    <property type="entry name" value="PRK07023.1"/>
    <property type="match status" value="1"/>
</dbReference>
<dbReference type="PRINTS" id="PR00081">
    <property type="entry name" value="GDHRDH"/>
</dbReference>
<dbReference type="GO" id="GO:0005737">
    <property type="term" value="C:cytoplasm"/>
    <property type="evidence" value="ECO:0007669"/>
    <property type="project" value="UniProtKB-SubCell"/>
</dbReference>
<keyword evidence="2" id="KW-0963">Cytoplasm</keyword>
<dbReference type="RefSeq" id="WP_200818138.1">
    <property type="nucleotide sequence ID" value="NZ_FCOJ02000025.1"/>
</dbReference>
<keyword evidence="4" id="KW-0560">Oxidoreductase</keyword>
<reference evidence="5" key="1">
    <citation type="submission" date="2016-01" db="EMBL/GenBank/DDBJ databases">
        <authorList>
            <person name="Peeters C."/>
        </authorList>
    </citation>
    <scope>NUCLEOTIDE SEQUENCE [LARGE SCALE GENOMIC DNA]</scope>
    <source>
        <strain evidence="5">LMG 29325</strain>
    </source>
</reference>